<reference evidence="1" key="1">
    <citation type="submission" date="2019-01" db="EMBL/GenBank/DDBJ databases">
        <title>Colletotrichum abscissum LGMF1257.</title>
        <authorList>
            <person name="Baroncelli R."/>
        </authorList>
    </citation>
    <scope>NUCLEOTIDE SEQUENCE</scope>
    <source>
        <strain evidence="1">Ca142</strain>
    </source>
</reference>
<evidence type="ECO:0000313" key="2">
    <source>
        <dbReference type="Proteomes" id="UP001056436"/>
    </source>
</evidence>
<comment type="caution">
    <text evidence="1">The sequence shown here is derived from an EMBL/GenBank/DDBJ whole genome shotgun (WGS) entry which is preliminary data.</text>
</comment>
<dbReference type="Proteomes" id="UP001056436">
    <property type="component" value="Unassembled WGS sequence"/>
</dbReference>
<dbReference type="EMBL" id="SDAQ01000054">
    <property type="protein sequence ID" value="KAI3547212.1"/>
    <property type="molecule type" value="Genomic_DNA"/>
</dbReference>
<evidence type="ECO:0000313" key="1">
    <source>
        <dbReference type="EMBL" id="KAI3547212.1"/>
    </source>
</evidence>
<accession>A0A9P9XB23</accession>
<proteinExistence type="predicted"/>
<sequence length="82" mass="8382">MSVTVTISASASALRFCTDQDPRQRAGGEVIRSENGNGQACPWAMGIDVPATAPARVPGLALESSTSALGDDARGLGRHMLG</sequence>
<gene>
    <name evidence="1" type="ORF">CABS02_08739</name>
</gene>
<protein>
    <submittedName>
        <fullName evidence="1">Uncharacterized protein</fullName>
    </submittedName>
</protein>
<organism evidence="1 2">
    <name type="scientific">Colletotrichum abscissum</name>
    <dbReference type="NCBI Taxonomy" id="1671311"/>
    <lineage>
        <taxon>Eukaryota</taxon>
        <taxon>Fungi</taxon>
        <taxon>Dikarya</taxon>
        <taxon>Ascomycota</taxon>
        <taxon>Pezizomycotina</taxon>
        <taxon>Sordariomycetes</taxon>
        <taxon>Hypocreomycetidae</taxon>
        <taxon>Glomerellales</taxon>
        <taxon>Glomerellaceae</taxon>
        <taxon>Colletotrichum</taxon>
        <taxon>Colletotrichum acutatum species complex</taxon>
    </lineage>
</organism>
<name>A0A9P9XB23_9PEZI</name>
<dbReference type="AlphaFoldDB" id="A0A9P9XB23"/>
<keyword evidence="2" id="KW-1185">Reference proteome</keyword>